<dbReference type="CDD" id="cd00229">
    <property type="entry name" value="SGNH_hydrolase"/>
    <property type="match status" value="1"/>
</dbReference>
<evidence type="ECO:0000256" key="1">
    <source>
        <dbReference type="SAM" id="SignalP"/>
    </source>
</evidence>
<dbReference type="Pfam" id="PF13472">
    <property type="entry name" value="Lipase_GDSL_2"/>
    <property type="match status" value="1"/>
</dbReference>
<reference evidence="3 4" key="1">
    <citation type="submission" date="2016-02" db="EMBL/GenBank/DDBJ databases">
        <title>Genome analysis of coral dinoflagellate symbionts highlights evolutionary adaptations to a symbiotic lifestyle.</title>
        <authorList>
            <person name="Aranda M."/>
            <person name="Li Y."/>
            <person name="Liew Y.J."/>
            <person name="Baumgarten S."/>
            <person name="Simakov O."/>
            <person name="Wilson M."/>
            <person name="Piel J."/>
            <person name="Ashoor H."/>
            <person name="Bougouffa S."/>
            <person name="Bajic V.B."/>
            <person name="Ryu T."/>
            <person name="Ravasi T."/>
            <person name="Bayer T."/>
            <person name="Micklem G."/>
            <person name="Kim H."/>
            <person name="Bhak J."/>
            <person name="Lajeunesse T.C."/>
            <person name="Voolstra C.R."/>
        </authorList>
    </citation>
    <scope>NUCLEOTIDE SEQUENCE [LARGE SCALE GENOMIC DNA]</scope>
    <source>
        <strain evidence="3 4">CCMP2467</strain>
    </source>
</reference>
<protein>
    <recommendedName>
        <fullName evidence="2">SGNH hydrolase-type esterase domain-containing protein</fullName>
    </recommendedName>
</protein>
<dbReference type="InterPro" id="IPR051532">
    <property type="entry name" value="Ester_Hydrolysis_Enzymes"/>
</dbReference>
<keyword evidence="4" id="KW-1185">Reference proteome</keyword>
<keyword evidence="1" id="KW-0732">Signal</keyword>
<evidence type="ECO:0000313" key="4">
    <source>
        <dbReference type="Proteomes" id="UP000186817"/>
    </source>
</evidence>
<name>A0A1Q9CJQ1_SYMMI</name>
<dbReference type="Proteomes" id="UP000186817">
    <property type="component" value="Unassembled WGS sequence"/>
</dbReference>
<dbReference type="GO" id="GO:0004622">
    <property type="term" value="F:phosphatidylcholine lysophospholipase activity"/>
    <property type="evidence" value="ECO:0007669"/>
    <property type="project" value="TreeGrafter"/>
</dbReference>
<dbReference type="InterPro" id="IPR013830">
    <property type="entry name" value="SGNH_hydro"/>
</dbReference>
<dbReference type="AlphaFoldDB" id="A0A1Q9CJQ1"/>
<accession>A0A1Q9CJQ1</accession>
<dbReference type="InterPro" id="IPR036514">
    <property type="entry name" value="SGNH_hydro_sf"/>
</dbReference>
<comment type="caution">
    <text evidence="3">The sequence shown here is derived from an EMBL/GenBank/DDBJ whole genome shotgun (WGS) entry which is preliminary data.</text>
</comment>
<feature type="chain" id="PRO_5012412553" description="SGNH hydrolase-type esterase domain-containing protein" evidence="1">
    <location>
        <begin position="17"/>
        <end position="213"/>
    </location>
</feature>
<dbReference type="Gene3D" id="3.40.50.1110">
    <property type="entry name" value="SGNH hydrolase"/>
    <property type="match status" value="1"/>
</dbReference>
<organism evidence="3 4">
    <name type="scientific">Symbiodinium microadriaticum</name>
    <name type="common">Dinoflagellate</name>
    <name type="synonym">Zooxanthella microadriatica</name>
    <dbReference type="NCBI Taxonomy" id="2951"/>
    <lineage>
        <taxon>Eukaryota</taxon>
        <taxon>Sar</taxon>
        <taxon>Alveolata</taxon>
        <taxon>Dinophyceae</taxon>
        <taxon>Suessiales</taxon>
        <taxon>Symbiodiniaceae</taxon>
        <taxon>Symbiodinium</taxon>
    </lineage>
</organism>
<sequence length="213" mass="23120">MGRWLALSLALDLVTCFLHSPEIPRSNATILAFGDSLTAAGAGSIPYGVFLAEILGVRVEVLGVWGETSEHRGLAHLLLGRMRQRFVSFHGARAPSDLPDVVLLLGGTNDLSQVPLADTISSVKAMHELAASWGAVVGVLALPRFVNPKVGSARKLFAANHALAELEQNYSFPSFFVNLSEVSSRHLYDGLHFTSDGYLIMAEMIAQKVWHWL</sequence>
<dbReference type="PANTHER" id="PTHR30383">
    <property type="entry name" value="THIOESTERASE 1/PROTEASE 1/LYSOPHOSPHOLIPASE L1"/>
    <property type="match status" value="1"/>
</dbReference>
<dbReference type="SUPFAM" id="SSF52266">
    <property type="entry name" value="SGNH hydrolase"/>
    <property type="match status" value="1"/>
</dbReference>
<dbReference type="PANTHER" id="PTHR30383:SF5">
    <property type="entry name" value="SGNH HYDROLASE-TYPE ESTERASE DOMAIN-CONTAINING PROTEIN"/>
    <property type="match status" value="1"/>
</dbReference>
<dbReference type="OMA" id="WGETSEH"/>
<dbReference type="EMBL" id="LSRX01001138">
    <property type="protein sequence ID" value="OLP83144.1"/>
    <property type="molecule type" value="Genomic_DNA"/>
</dbReference>
<feature type="signal peptide" evidence="1">
    <location>
        <begin position="1"/>
        <end position="16"/>
    </location>
</feature>
<evidence type="ECO:0000313" key="3">
    <source>
        <dbReference type="EMBL" id="OLP83144.1"/>
    </source>
</evidence>
<dbReference type="OrthoDB" id="408760at2759"/>
<dbReference type="PROSITE" id="PS01098">
    <property type="entry name" value="LIPASE_GDSL_SER"/>
    <property type="match status" value="1"/>
</dbReference>
<feature type="domain" description="SGNH hydrolase-type esterase" evidence="2">
    <location>
        <begin position="32"/>
        <end position="198"/>
    </location>
</feature>
<gene>
    <name evidence="3" type="ORF">AK812_SmicGene36140</name>
</gene>
<dbReference type="GO" id="GO:0006629">
    <property type="term" value="P:lipid metabolic process"/>
    <property type="evidence" value="ECO:0007669"/>
    <property type="project" value="InterPro"/>
</dbReference>
<proteinExistence type="predicted"/>
<dbReference type="InterPro" id="IPR008265">
    <property type="entry name" value="Lipase_GDSL_AS"/>
</dbReference>
<evidence type="ECO:0000259" key="2">
    <source>
        <dbReference type="Pfam" id="PF13472"/>
    </source>
</evidence>